<comment type="pathway">
    <text evidence="2 10">Cofactor biosynthesis; biotin biosynthesis; 7,8-diaminononanoate from 8-amino-7-oxononanoate (SAM route): step 1/1.</text>
</comment>
<evidence type="ECO:0000256" key="5">
    <source>
        <dbReference type="ARBA" id="ARBA00022691"/>
    </source>
</evidence>
<feature type="binding site" evidence="10">
    <location>
        <position position="678"/>
    </location>
    <ligand>
        <name>substrate</name>
    </ligand>
</feature>
<name>A0A8J6YP48_9PROT</name>
<comment type="function">
    <text evidence="9">Catalyzes a mechanistically unusual reaction, the ATP-dependent insertion of CO2 between the N7 and N8 nitrogen atoms of 7,8-diaminopelargonic acid (DAPA, also called 7,8-diammoniononanoate) to form a ureido ring.</text>
</comment>
<protein>
    <recommendedName>
        <fullName evidence="9 10">Multifunctional fusion protein</fullName>
    </recommendedName>
    <domain>
        <recommendedName>
            <fullName evidence="10">Adenosylmethionine-8-amino-7-oxononanoate aminotransferase</fullName>
            <ecNumber evidence="10">2.6.1.62</ecNumber>
        </recommendedName>
        <alternativeName>
            <fullName evidence="10">7,8-diamino-pelargonic acid aminotransferase</fullName>
        </alternativeName>
        <alternativeName>
            <fullName evidence="10">7,8-diaminononanoate synthase</fullName>
        </alternativeName>
        <alternativeName>
            <fullName evidence="10">Diaminopelargonic acid synthase</fullName>
            <shortName evidence="10">DANS</shortName>
            <shortName evidence="10">DAPA AT</shortName>
            <shortName evidence="10">DAPA aminotransferase</shortName>
        </alternativeName>
    </domain>
    <domain>
        <recommendedName>
            <fullName evidence="9">ATP-dependent dethiobiotin synthetase BioD</fullName>
            <ecNumber evidence="9">6.3.3.3</ecNumber>
        </recommendedName>
        <alternativeName>
            <fullName evidence="9">DTB synthetase</fullName>
        </alternativeName>
        <alternativeName>
            <fullName evidence="9">Dethiobiotin synthase</fullName>
            <shortName evidence="9">DTBS</shortName>
        </alternativeName>
    </domain>
</protein>
<keyword evidence="3 10" id="KW-0032">Aminotransferase</keyword>
<keyword evidence="9" id="KW-0067">ATP-binding</keyword>
<dbReference type="EC" id="2.6.1.62" evidence="10"/>
<dbReference type="Pfam" id="PF00202">
    <property type="entry name" value="Aminotran_3"/>
    <property type="match status" value="1"/>
</dbReference>
<dbReference type="Proteomes" id="UP000631034">
    <property type="component" value="Unassembled WGS sequence"/>
</dbReference>
<dbReference type="GO" id="GO:0000287">
    <property type="term" value="F:magnesium ion binding"/>
    <property type="evidence" value="ECO:0007669"/>
    <property type="project" value="UniProtKB-UniRule"/>
</dbReference>
<feature type="binding site" evidence="9">
    <location>
        <position position="56"/>
    </location>
    <ligand>
        <name>Mg(2+)</name>
        <dbReference type="ChEBI" id="CHEBI:18420"/>
    </ligand>
</feature>
<dbReference type="InterPro" id="IPR049704">
    <property type="entry name" value="Aminotrans_3_PPA_site"/>
</dbReference>
<feature type="binding site" evidence="10">
    <location>
        <position position="561"/>
    </location>
    <ligand>
        <name>substrate</name>
    </ligand>
</feature>
<feature type="binding site" evidence="9">
    <location>
        <position position="121"/>
    </location>
    <ligand>
        <name>Mg(2+)</name>
        <dbReference type="ChEBI" id="CHEBI:18420"/>
    </ligand>
</feature>
<dbReference type="NCBIfam" id="NF005940">
    <property type="entry name" value="PRK07986.1"/>
    <property type="match status" value="1"/>
</dbReference>
<dbReference type="InterPro" id="IPR027417">
    <property type="entry name" value="P-loop_NTPase"/>
</dbReference>
<comment type="catalytic activity">
    <reaction evidence="8 10">
        <text>(8S)-8-amino-7-oxononanoate + S-adenosyl-L-methionine = S-adenosyl-4-methylsulfanyl-2-oxobutanoate + (7R,8S)-7,8-diammoniononanoate</text>
        <dbReference type="Rhea" id="RHEA:16861"/>
        <dbReference type="ChEBI" id="CHEBI:16490"/>
        <dbReference type="ChEBI" id="CHEBI:59789"/>
        <dbReference type="ChEBI" id="CHEBI:149468"/>
        <dbReference type="ChEBI" id="CHEBI:149469"/>
        <dbReference type="EC" id="2.6.1.62"/>
    </reaction>
</comment>
<keyword evidence="13" id="KW-1185">Reference proteome</keyword>
<evidence type="ECO:0000313" key="13">
    <source>
        <dbReference type="Proteomes" id="UP000631034"/>
    </source>
</evidence>
<comment type="cofactor">
    <cofactor evidence="1 10">
        <name>pyridoxal 5'-phosphate</name>
        <dbReference type="ChEBI" id="CHEBI:597326"/>
    </cofactor>
</comment>
<proteinExistence type="inferred from homology"/>
<evidence type="ECO:0000256" key="8">
    <source>
        <dbReference type="ARBA" id="ARBA00048449"/>
    </source>
</evidence>
<feature type="binding site" evidence="10">
    <location>
        <begin position="398"/>
        <end position="399"/>
    </location>
    <ligand>
        <name>pyridoxal 5'-phosphate</name>
        <dbReference type="ChEBI" id="CHEBI:597326"/>
    </ligand>
</feature>
<feature type="binding site" evidence="9">
    <location>
        <position position="16"/>
    </location>
    <ligand>
        <name>Mg(2+)</name>
        <dbReference type="ChEBI" id="CHEBI:18420"/>
    </ligand>
</feature>
<dbReference type="FunFam" id="3.40.640.10:FF:000041">
    <property type="entry name" value="Adenosylmethionine-8-amino-7-oxononanoate aminotransferase"/>
    <property type="match status" value="1"/>
</dbReference>
<keyword evidence="4 10" id="KW-0808">Transferase</keyword>
<keyword evidence="9" id="KW-0479">Metal-binding</keyword>
<dbReference type="InterPro" id="IPR015421">
    <property type="entry name" value="PyrdxlP-dep_Trfase_major"/>
</dbReference>
<evidence type="ECO:0000313" key="12">
    <source>
        <dbReference type="EMBL" id="MBE1236986.1"/>
    </source>
</evidence>
<keyword evidence="9" id="KW-0460">Magnesium</keyword>
<comment type="similarity">
    <text evidence="10">Belongs to the class-III pyridoxal-phosphate-dependent aminotransferase family. BioA subfamily.</text>
</comment>
<reference evidence="12" key="1">
    <citation type="submission" date="2020-10" db="EMBL/GenBank/DDBJ databases">
        <title>Genome sequence of the unusual species of purple photosynthetic bacteria, Phaeovibrio sulfidiphilus DSM 23193, type strain.</title>
        <authorList>
            <person name="Kyndt J.A."/>
            <person name="Meyer T.E."/>
        </authorList>
    </citation>
    <scope>NUCLEOTIDE SEQUENCE</scope>
    <source>
        <strain evidence="12">DSM 23193</strain>
    </source>
</reference>
<comment type="caution">
    <text evidence="9">Lacks conserved residue(s) required for the propagation of feature annotation.</text>
</comment>
<feature type="binding site" evidence="10">
    <location>
        <begin position="594"/>
        <end position="595"/>
    </location>
    <ligand>
        <name>pyridoxal 5'-phosphate</name>
        <dbReference type="ChEBI" id="CHEBI:597326"/>
    </ligand>
</feature>
<feature type="site" description="Participates in the substrate recognition with KAPA and in a stacking interaction with the adenine ring of SAM" evidence="10">
    <location>
        <position position="303"/>
    </location>
</feature>
<evidence type="ECO:0000256" key="9">
    <source>
        <dbReference type="HAMAP-Rule" id="MF_00336"/>
    </source>
</evidence>
<evidence type="ECO:0000256" key="11">
    <source>
        <dbReference type="SAM" id="MobiDB-lite"/>
    </source>
</evidence>
<feature type="binding site" evidence="10">
    <location>
        <position position="431"/>
    </location>
    <ligand>
        <name>substrate</name>
    </ligand>
</feature>
<dbReference type="NCBIfam" id="NF004624">
    <property type="entry name" value="PRK05964.1"/>
    <property type="match status" value="1"/>
</dbReference>
<feature type="binding site" evidence="9">
    <location>
        <position position="56"/>
    </location>
    <ligand>
        <name>ATP</name>
        <dbReference type="ChEBI" id="CHEBI:30616"/>
    </ligand>
</feature>
<evidence type="ECO:0000256" key="7">
    <source>
        <dbReference type="ARBA" id="ARBA00022898"/>
    </source>
</evidence>
<comment type="cofactor">
    <cofactor evidence="9">
        <name>Mg(2+)</name>
        <dbReference type="ChEBI" id="CHEBI:18420"/>
    </cofactor>
</comment>
<feature type="binding site" evidence="10">
    <location>
        <position position="532"/>
    </location>
    <ligand>
        <name>pyridoxal 5'-phosphate</name>
        <dbReference type="ChEBI" id="CHEBI:597326"/>
    </ligand>
</feature>
<feature type="modified residue" description="N6-(pyridoxal phosphate)lysine" evidence="10">
    <location>
        <position position="561"/>
    </location>
</feature>
<dbReference type="GO" id="GO:0030170">
    <property type="term" value="F:pyridoxal phosphate binding"/>
    <property type="evidence" value="ECO:0007669"/>
    <property type="project" value="UniProtKB-UniRule"/>
</dbReference>
<comment type="pathway">
    <text evidence="9">Cofactor biosynthesis; biotin biosynthesis; biotin from 7,8-diaminononanoate: step 1/2.</text>
</comment>
<evidence type="ECO:0000256" key="6">
    <source>
        <dbReference type="ARBA" id="ARBA00022756"/>
    </source>
</evidence>
<comment type="subcellular location">
    <subcellularLocation>
        <location evidence="9">Cytoplasm</location>
    </subcellularLocation>
</comment>
<dbReference type="PANTHER" id="PTHR42684:SF17">
    <property type="entry name" value="ADENOSYLMETHIONINE-8-AMINO-7-OXONONANOATE AMINOTRANSFERASE"/>
    <property type="match status" value="1"/>
</dbReference>
<gene>
    <name evidence="10 12" type="primary">bioA</name>
    <name evidence="9" type="synonym">bioD</name>
    <name evidence="12" type="ORF">IHV25_04920</name>
</gene>
<keyword evidence="9" id="KW-0963">Cytoplasm</keyword>
<dbReference type="SUPFAM" id="SSF52540">
    <property type="entry name" value="P-loop containing nucleoside triphosphate hydrolases"/>
    <property type="match status" value="1"/>
</dbReference>
<dbReference type="InterPro" id="IPR015424">
    <property type="entry name" value="PyrdxlP-dep_Trfase"/>
</dbReference>
<dbReference type="EC" id="6.3.3.3" evidence="9"/>
<feature type="compositionally biased region" description="Low complexity" evidence="11">
    <location>
        <begin position="253"/>
        <end position="264"/>
    </location>
</feature>
<keyword evidence="9" id="KW-0547">Nucleotide-binding</keyword>
<feature type="binding site" evidence="9">
    <location>
        <begin position="181"/>
        <end position="182"/>
    </location>
    <ligand>
        <name>ATP</name>
        <dbReference type="ChEBI" id="CHEBI:30616"/>
    </ligand>
</feature>
<feature type="binding site" evidence="9">
    <location>
        <position position="44"/>
    </location>
    <ligand>
        <name>substrate</name>
    </ligand>
</feature>
<comment type="function">
    <text evidence="10">Catalyzes the transfer of the alpha-amino group from S-adenosyl-L-methionine (SAM) to 7-keto-8-aminopelargonic acid (KAPA) to form 7,8-diaminopelargonic acid (DAPA). It is the only aminotransferase known to utilize SAM as an amino donor.</text>
</comment>
<evidence type="ECO:0000256" key="3">
    <source>
        <dbReference type="ARBA" id="ARBA00022576"/>
    </source>
</evidence>
<dbReference type="InterPro" id="IPR005815">
    <property type="entry name" value="BioA"/>
</dbReference>
<feature type="binding site" evidence="9">
    <location>
        <begin position="121"/>
        <end position="124"/>
    </location>
    <ligand>
        <name>ATP</name>
        <dbReference type="ChEBI" id="CHEBI:30616"/>
    </ligand>
</feature>
<sequence>MRGVIVTGTDTGVGKTLVTAALLRALATVLPEGTTLRGVKIVQTGVAPEDGDRHADAAVYGQATAALVAPARCLPPVTLHRFALPASPHLAAQSEGQTLDVESLSREIAELAASCDVLVIEGAGGLMVPLNDRETLLDLMRALDLPVVLVAPNRLGTISQTLVAADTLARHGLETAGIVLNRPGPGEAPEDDTAARVRDHNREAIARHSGLGDRVLEIPFLDPLPDHLSAPRSAPNGTGAGASSGSDRDNGRTAGSETGAGAAGTDPLAALLEPLARALVRPQAPPRTGELASFDRDHLWHPYTSSTHPLPVFPVRRAAGTRIVLEDGRSLVDGMSSWWSAVHGYSHPKLVRALHRQAARMSHVMFGGLTHDPAVSLGQRLLSLVPPALNRIFYADSGSVAVEVALKMALQYRMSRGETGRNRFLALRGGYHGDTTGAMSVCDPVTGMHGLFTGLLARQVFIERPSCRFDAPFDPASLEPLRTALAQHGDTLTALIVEPVVQGAGGMWFYHPQWLREARELCSQHGLLLIFDEIATGFGRTGEMFALRHADVVPDILCLGKALTGGTMTLSATLCTDDVAQTVSRDGGCLMHGPTFMGNPLACAVAEASLSLLVSGPWQETVRDLERLLRQELEPLAALTGTVRDVRVLGAIGVVELEHPVDMAPLQAFFVENGVWIRPFGRLVYVMPPFVSSADDIARLGAAIRAAVTAEARQPGTFTRPAPGASDGS</sequence>
<dbReference type="HAMAP" id="MF_00336">
    <property type="entry name" value="BioD"/>
    <property type="match status" value="1"/>
</dbReference>
<keyword evidence="6 9" id="KW-0093">Biotin biosynthesis</keyword>
<dbReference type="HAMAP" id="MF_00834">
    <property type="entry name" value="BioA"/>
    <property type="match status" value="1"/>
</dbReference>
<dbReference type="GO" id="GO:0004141">
    <property type="term" value="F:dethiobiotin synthase activity"/>
    <property type="evidence" value="ECO:0007669"/>
    <property type="project" value="UniProtKB-UniRule"/>
</dbReference>
<dbReference type="InterPro" id="IPR005814">
    <property type="entry name" value="Aminotrans_3"/>
</dbReference>
<dbReference type="InterPro" id="IPR004472">
    <property type="entry name" value="DTB_synth_BioD"/>
</dbReference>
<keyword evidence="9" id="KW-0436">Ligase</keyword>
<dbReference type="PANTHER" id="PTHR42684">
    <property type="entry name" value="ADENOSYLMETHIONINE-8-AMINO-7-OXONONANOATE AMINOTRANSFERASE"/>
    <property type="match status" value="1"/>
</dbReference>
<dbReference type="NCBIfam" id="TIGR00347">
    <property type="entry name" value="bioD"/>
    <property type="match status" value="1"/>
</dbReference>
<accession>A0A8J6YP48</accession>
<comment type="catalytic activity">
    <reaction evidence="9">
        <text>(7R,8S)-7,8-diammoniononanoate + CO2 + ATP = (4R,5S)-dethiobiotin + ADP + phosphate + 3 H(+)</text>
        <dbReference type="Rhea" id="RHEA:15805"/>
        <dbReference type="ChEBI" id="CHEBI:15378"/>
        <dbReference type="ChEBI" id="CHEBI:16526"/>
        <dbReference type="ChEBI" id="CHEBI:30616"/>
        <dbReference type="ChEBI" id="CHEBI:43474"/>
        <dbReference type="ChEBI" id="CHEBI:149469"/>
        <dbReference type="ChEBI" id="CHEBI:149473"/>
        <dbReference type="ChEBI" id="CHEBI:456216"/>
        <dbReference type="EC" id="6.3.3.3"/>
    </reaction>
</comment>
<comment type="caution">
    <text evidence="12">The sequence shown here is derived from an EMBL/GenBank/DDBJ whole genome shotgun (WGS) entry which is preliminary data.</text>
</comment>
<dbReference type="CDD" id="cd00610">
    <property type="entry name" value="OAT_like"/>
    <property type="match status" value="1"/>
</dbReference>
<keyword evidence="7 10" id="KW-0663">Pyridoxal phosphate</keyword>
<evidence type="ECO:0000256" key="4">
    <source>
        <dbReference type="ARBA" id="ARBA00022679"/>
    </source>
</evidence>
<organism evidence="12 13">
    <name type="scientific">Phaeovibrio sulfidiphilus</name>
    <dbReference type="NCBI Taxonomy" id="1220600"/>
    <lineage>
        <taxon>Bacteria</taxon>
        <taxon>Pseudomonadati</taxon>
        <taxon>Pseudomonadota</taxon>
        <taxon>Alphaproteobacteria</taxon>
        <taxon>Rhodospirillales</taxon>
        <taxon>Rhodospirillaceae</taxon>
        <taxon>Phaeovibrio</taxon>
    </lineage>
</organism>
<evidence type="ECO:0000256" key="1">
    <source>
        <dbReference type="ARBA" id="ARBA00001933"/>
    </source>
</evidence>
<dbReference type="CDD" id="cd03109">
    <property type="entry name" value="DTBS"/>
    <property type="match status" value="1"/>
</dbReference>
<dbReference type="GO" id="GO:0004015">
    <property type="term" value="F:adenosylmethionine-8-amino-7-oxononanoate transaminase activity"/>
    <property type="evidence" value="ECO:0007669"/>
    <property type="project" value="UniProtKB-UniRule"/>
</dbReference>
<feature type="binding site" evidence="10">
    <location>
        <position position="593"/>
    </location>
    <ligand>
        <name>substrate</name>
    </ligand>
</feature>
<evidence type="ECO:0000256" key="10">
    <source>
        <dbReference type="HAMAP-Rule" id="MF_00834"/>
    </source>
</evidence>
<dbReference type="Pfam" id="PF13500">
    <property type="entry name" value="AAA_26"/>
    <property type="match status" value="1"/>
</dbReference>
<dbReference type="RefSeq" id="WP_192534001.1">
    <property type="nucleotide sequence ID" value="NZ_JACZHT010000003.1"/>
</dbReference>
<dbReference type="PROSITE" id="PS00600">
    <property type="entry name" value="AA_TRANSFER_CLASS_3"/>
    <property type="match status" value="1"/>
</dbReference>
<dbReference type="Gene3D" id="3.40.640.10">
    <property type="entry name" value="Type I PLP-dependent aspartate aminotransferase-like (Major domain)"/>
    <property type="match status" value="1"/>
</dbReference>
<dbReference type="Gene3D" id="3.40.50.300">
    <property type="entry name" value="P-loop containing nucleotide triphosphate hydrolases"/>
    <property type="match status" value="1"/>
</dbReference>
<dbReference type="NCBIfam" id="TIGR00508">
    <property type="entry name" value="bioA"/>
    <property type="match status" value="1"/>
</dbReference>
<dbReference type="GO" id="GO:0009102">
    <property type="term" value="P:biotin biosynthetic process"/>
    <property type="evidence" value="ECO:0007669"/>
    <property type="project" value="UniProtKB-UniRule"/>
</dbReference>
<keyword evidence="5 10" id="KW-0949">S-adenosyl-L-methionine</keyword>
<evidence type="ECO:0000256" key="2">
    <source>
        <dbReference type="ARBA" id="ARBA00005063"/>
    </source>
</evidence>
<dbReference type="Gene3D" id="3.90.1150.10">
    <property type="entry name" value="Aspartate Aminotransferase, domain 1"/>
    <property type="match status" value="1"/>
</dbReference>
<dbReference type="AlphaFoldDB" id="A0A8J6YP48"/>
<dbReference type="EMBL" id="JACZHT010000003">
    <property type="protein sequence ID" value="MBE1236986.1"/>
    <property type="molecule type" value="Genomic_DNA"/>
</dbReference>
<dbReference type="UniPathway" id="UPA00078">
    <property type="reaction ID" value="UER00160"/>
</dbReference>
<dbReference type="InterPro" id="IPR015422">
    <property type="entry name" value="PyrdxlP-dep_Trfase_small"/>
</dbReference>
<dbReference type="GO" id="GO:0005524">
    <property type="term" value="F:ATP binding"/>
    <property type="evidence" value="ECO:0007669"/>
    <property type="project" value="UniProtKB-UniRule"/>
</dbReference>
<comment type="similarity">
    <text evidence="9">Belongs to the dethiobiotin synthetase family.</text>
</comment>
<feature type="region of interest" description="Disordered" evidence="11">
    <location>
        <begin position="226"/>
        <end position="264"/>
    </location>
</feature>
<feature type="binding site" evidence="9">
    <location>
        <begin position="12"/>
        <end position="17"/>
    </location>
    <ligand>
        <name>ATP</name>
        <dbReference type="ChEBI" id="CHEBI:30616"/>
    </ligand>
</feature>
<comment type="subunit">
    <text evidence="9">Homodimer.</text>
</comment>
<dbReference type="GO" id="GO:0005737">
    <property type="term" value="C:cytoplasm"/>
    <property type="evidence" value="ECO:0007669"/>
    <property type="project" value="UniProtKB-SubCell"/>
</dbReference>
<feature type="binding site" evidence="10">
    <location>
        <position position="338"/>
    </location>
    <ligand>
        <name>substrate</name>
    </ligand>
</feature>
<feature type="active site" evidence="9">
    <location>
        <position position="40"/>
    </location>
</feature>
<dbReference type="SUPFAM" id="SSF53383">
    <property type="entry name" value="PLP-dependent transferases"/>
    <property type="match status" value="1"/>
</dbReference>